<dbReference type="RefSeq" id="XP_033527677.1">
    <property type="nucleotide sequence ID" value="XM_033671208.1"/>
</dbReference>
<sequence length="376" mass="42080">MTGHYYAARDPRSWKMSGRLPETSLEDETYLSPAQHDGNIDMADEASEHSPLVIEEEDEGEVMRDKDHAGGEAKPLNSSTEAASLTVDPNNLHHLKRSILQLTAHLAARAADNAILQRKKAVLAKQHRDAHSRLTTTTQALTSLTNSYDKRLTEKNDVIAENAELQEQNARLRDENARLLGTINENTAKMQDLENRLEGLIVEKNSLKGKAAEKEELMYKIQELETAAAQTSSTRHERPRSRERGKGERTAMPYQGIVLGREIPTDDKATIIDTESMIEFESTIKKTTGQMQDAEAEPKRTRIAYRSYTDKETAFGIALIRSREVRGHRRAQVLVGDDEGSEGVIRPCTLGAWRIIHSLLGPRGEQFGTSRVYLDA</sequence>
<gene>
    <name evidence="2" type="ORF">P153DRAFT_393129</name>
</gene>
<feature type="compositionally biased region" description="Basic and acidic residues" evidence="1">
    <location>
        <begin position="234"/>
        <end position="249"/>
    </location>
</feature>
<evidence type="ECO:0000313" key="2">
    <source>
        <dbReference type="EMBL" id="KAF2133290.1"/>
    </source>
</evidence>
<dbReference type="OrthoDB" id="3689701at2759"/>
<protein>
    <submittedName>
        <fullName evidence="2">Uncharacterized protein</fullName>
    </submittedName>
</protein>
<keyword evidence="3" id="KW-1185">Reference proteome</keyword>
<evidence type="ECO:0000256" key="1">
    <source>
        <dbReference type="SAM" id="MobiDB-lite"/>
    </source>
</evidence>
<feature type="compositionally biased region" description="Basic and acidic residues" evidence="1">
    <location>
        <begin position="61"/>
        <end position="71"/>
    </location>
</feature>
<proteinExistence type="predicted"/>
<feature type="region of interest" description="Disordered" evidence="1">
    <location>
        <begin position="1"/>
        <end position="81"/>
    </location>
</feature>
<dbReference type="EMBL" id="ML977499">
    <property type="protein sequence ID" value="KAF2133290.1"/>
    <property type="molecule type" value="Genomic_DNA"/>
</dbReference>
<organism evidence="2 3">
    <name type="scientific">Dothidotthia symphoricarpi CBS 119687</name>
    <dbReference type="NCBI Taxonomy" id="1392245"/>
    <lineage>
        <taxon>Eukaryota</taxon>
        <taxon>Fungi</taxon>
        <taxon>Dikarya</taxon>
        <taxon>Ascomycota</taxon>
        <taxon>Pezizomycotina</taxon>
        <taxon>Dothideomycetes</taxon>
        <taxon>Pleosporomycetidae</taxon>
        <taxon>Pleosporales</taxon>
        <taxon>Dothidotthiaceae</taxon>
        <taxon>Dothidotthia</taxon>
    </lineage>
</organism>
<name>A0A6A6ANC7_9PLEO</name>
<feature type="region of interest" description="Disordered" evidence="1">
    <location>
        <begin position="226"/>
        <end position="249"/>
    </location>
</feature>
<evidence type="ECO:0000313" key="3">
    <source>
        <dbReference type="Proteomes" id="UP000799771"/>
    </source>
</evidence>
<accession>A0A6A6ANC7</accession>
<dbReference type="Proteomes" id="UP000799771">
    <property type="component" value="Unassembled WGS sequence"/>
</dbReference>
<reference evidence="2" key="1">
    <citation type="journal article" date="2020" name="Stud. Mycol.">
        <title>101 Dothideomycetes genomes: a test case for predicting lifestyles and emergence of pathogens.</title>
        <authorList>
            <person name="Haridas S."/>
            <person name="Albert R."/>
            <person name="Binder M."/>
            <person name="Bloem J."/>
            <person name="Labutti K."/>
            <person name="Salamov A."/>
            <person name="Andreopoulos B."/>
            <person name="Baker S."/>
            <person name="Barry K."/>
            <person name="Bills G."/>
            <person name="Bluhm B."/>
            <person name="Cannon C."/>
            <person name="Castanera R."/>
            <person name="Culley D."/>
            <person name="Daum C."/>
            <person name="Ezra D."/>
            <person name="Gonzalez J."/>
            <person name="Henrissat B."/>
            <person name="Kuo A."/>
            <person name="Liang C."/>
            <person name="Lipzen A."/>
            <person name="Lutzoni F."/>
            <person name="Magnuson J."/>
            <person name="Mondo S."/>
            <person name="Nolan M."/>
            <person name="Ohm R."/>
            <person name="Pangilinan J."/>
            <person name="Park H.-J."/>
            <person name="Ramirez L."/>
            <person name="Alfaro M."/>
            <person name="Sun H."/>
            <person name="Tritt A."/>
            <person name="Yoshinaga Y."/>
            <person name="Zwiers L.-H."/>
            <person name="Turgeon B."/>
            <person name="Goodwin S."/>
            <person name="Spatafora J."/>
            <person name="Crous P."/>
            <person name="Grigoriev I."/>
        </authorList>
    </citation>
    <scope>NUCLEOTIDE SEQUENCE</scope>
    <source>
        <strain evidence="2">CBS 119687</strain>
    </source>
</reference>
<dbReference type="AlphaFoldDB" id="A0A6A6ANC7"/>
<dbReference type="GeneID" id="54411640"/>